<dbReference type="EMBL" id="GBXM01024730">
    <property type="protein sequence ID" value="JAH83847.1"/>
    <property type="molecule type" value="Transcribed_RNA"/>
</dbReference>
<organism evidence="1">
    <name type="scientific">Anguilla anguilla</name>
    <name type="common">European freshwater eel</name>
    <name type="synonym">Muraena anguilla</name>
    <dbReference type="NCBI Taxonomy" id="7936"/>
    <lineage>
        <taxon>Eukaryota</taxon>
        <taxon>Metazoa</taxon>
        <taxon>Chordata</taxon>
        <taxon>Craniata</taxon>
        <taxon>Vertebrata</taxon>
        <taxon>Euteleostomi</taxon>
        <taxon>Actinopterygii</taxon>
        <taxon>Neopterygii</taxon>
        <taxon>Teleostei</taxon>
        <taxon>Anguilliformes</taxon>
        <taxon>Anguillidae</taxon>
        <taxon>Anguilla</taxon>
    </lineage>
</organism>
<reference evidence="1" key="1">
    <citation type="submission" date="2014-11" db="EMBL/GenBank/DDBJ databases">
        <authorList>
            <person name="Amaro Gonzalez C."/>
        </authorList>
    </citation>
    <scope>NUCLEOTIDE SEQUENCE</scope>
</reference>
<sequence length="23" mass="2515">MVSVLKKSSSPGCIVIMSRELHL</sequence>
<accession>A0A0E9TLF8</accession>
<dbReference type="AlphaFoldDB" id="A0A0E9TLF8"/>
<name>A0A0E9TLF8_ANGAN</name>
<reference evidence="1" key="2">
    <citation type="journal article" date="2015" name="Fish Shellfish Immunol.">
        <title>Early steps in the European eel (Anguilla anguilla)-Vibrio vulnificus interaction in the gills: Role of the RtxA13 toxin.</title>
        <authorList>
            <person name="Callol A."/>
            <person name="Pajuelo D."/>
            <person name="Ebbesson L."/>
            <person name="Teles M."/>
            <person name="MacKenzie S."/>
            <person name="Amaro C."/>
        </authorList>
    </citation>
    <scope>NUCLEOTIDE SEQUENCE</scope>
</reference>
<dbReference type="EMBL" id="GBXM01054146">
    <property type="protein sequence ID" value="JAH54431.1"/>
    <property type="molecule type" value="Transcribed_RNA"/>
</dbReference>
<proteinExistence type="predicted"/>
<protein>
    <submittedName>
        <fullName evidence="1">Uncharacterized protein</fullName>
    </submittedName>
</protein>
<evidence type="ECO:0000313" key="1">
    <source>
        <dbReference type="EMBL" id="JAH54431.1"/>
    </source>
</evidence>